<dbReference type="PANTHER" id="PTHR12677">
    <property type="entry name" value="GOLGI APPARATUS MEMBRANE PROTEIN TVP38-RELATED"/>
    <property type="match status" value="1"/>
</dbReference>
<dbReference type="RefSeq" id="WP_254572172.1">
    <property type="nucleotide sequence ID" value="NZ_CP098502.1"/>
</dbReference>
<feature type="region of interest" description="Disordered" evidence="8">
    <location>
        <begin position="1"/>
        <end position="23"/>
    </location>
</feature>
<feature type="transmembrane region" description="Helical" evidence="7">
    <location>
        <begin position="35"/>
        <end position="58"/>
    </location>
</feature>
<evidence type="ECO:0000256" key="7">
    <source>
        <dbReference type="RuleBase" id="RU366058"/>
    </source>
</evidence>
<accession>A0ABY5DX79</accession>
<organism evidence="10 11">
    <name type="scientific">Paraconexibacter antarcticus</name>
    <dbReference type="NCBI Taxonomy" id="2949664"/>
    <lineage>
        <taxon>Bacteria</taxon>
        <taxon>Bacillati</taxon>
        <taxon>Actinomycetota</taxon>
        <taxon>Thermoleophilia</taxon>
        <taxon>Solirubrobacterales</taxon>
        <taxon>Paraconexibacteraceae</taxon>
        <taxon>Paraconexibacter</taxon>
    </lineage>
</organism>
<proteinExistence type="inferred from homology"/>
<dbReference type="InterPro" id="IPR032816">
    <property type="entry name" value="VTT_dom"/>
</dbReference>
<dbReference type="InterPro" id="IPR015414">
    <property type="entry name" value="TMEM64"/>
</dbReference>
<feature type="domain" description="VTT" evidence="9">
    <location>
        <begin position="100"/>
        <end position="217"/>
    </location>
</feature>
<comment type="similarity">
    <text evidence="2 7">Belongs to the TVP38/TMEM64 family.</text>
</comment>
<evidence type="ECO:0000256" key="4">
    <source>
        <dbReference type="ARBA" id="ARBA00022692"/>
    </source>
</evidence>
<gene>
    <name evidence="10" type="ORF">NBH00_04585</name>
</gene>
<dbReference type="Proteomes" id="UP001056035">
    <property type="component" value="Chromosome"/>
</dbReference>
<feature type="transmembrane region" description="Helical" evidence="7">
    <location>
        <begin position="112"/>
        <end position="136"/>
    </location>
</feature>
<evidence type="ECO:0000256" key="5">
    <source>
        <dbReference type="ARBA" id="ARBA00022989"/>
    </source>
</evidence>
<sequence>MPDPVADPRPEPAAAPGGAAPAPAVVPGRSGDAGWLGLGLTVAALVLAALVILAIPALREAASHALHGDGELLRRQLRDLGAVGVLVLVAVMLVHAVVFFPAELVSGTAGYVYGFLPAIPIVLGGWLLSGVASYWIGQHAGRPLLRSLAGGHRLERAEAAVARGGAGALLAARLIPVVPYSLVGYVAGAARVPFLTFAWTSLVGNIPISLVVIAVGTRLRSFSLSDPVVWLAVVPVLIAAVVVHRISRVSRRGGDDARDAGAPGAGTTR</sequence>
<evidence type="ECO:0000313" key="10">
    <source>
        <dbReference type="EMBL" id="UTI65492.1"/>
    </source>
</evidence>
<comment type="subcellular location">
    <subcellularLocation>
        <location evidence="1 7">Cell membrane</location>
        <topology evidence="1 7">Multi-pass membrane protein</topology>
    </subcellularLocation>
</comment>
<dbReference type="EMBL" id="CP098502">
    <property type="protein sequence ID" value="UTI65492.1"/>
    <property type="molecule type" value="Genomic_DNA"/>
</dbReference>
<feature type="transmembrane region" description="Helical" evidence="7">
    <location>
        <begin position="79"/>
        <end position="100"/>
    </location>
</feature>
<feature type="transmembrane region" description="Helical" evidence="7">
    <location>
        <begin position="194"/>
        <end position="216"/>
    </location>
</feature>
<protein>
    <recommendedName>
        <fullName evidence="7">TVP38/TMEM64 family membrane protein</fullName>
    </recommendedName>
</protein>
<keyword evidence="4 7" id="KW-0812">Transmembrane</keyword>
<keyword evidence="6 7" id="KW-0472">Membrane</keyword>
<dbReference type="PANTHER" id="PTHR12677:SF59">
    <property type="entry name" value="GOLGI APPARATUS MEMBRANE PROTEIN TVP38-RELATED"/>
    <property type="match status" value="1"/>
</dbReference>
<dbReference type="Pfam" id="PF09335">
    <property type="entry name" value="VTT_dom"/>
    <property type="match status" value="1"/>
</dbReference>
<feature type="compositionally biased region" description="Low complexity" evidence="8">
    <location>
        <begin position="14"/>
        <end position="23"/>
    </location>
</feature>
<evidence type="ECO:0000256" key="1">
    <source>
        <dbReference type="ARBA" id="ARBA00004651"/>
    </source>
</evidence>
<evidence type="ECO:0000259" key="9">
    <source>
        <dbReference type="Pfam" id="PF09335"/>
    </source>
</evidence>
<name>A0ABY5DX79_9ACTN</name>
<keyword evidence="5 7" id="KW-1133">Transmembrane helix</keyword>
<evidence type="ECO:0000256" key="6">
    <source>
        <dbReference type="ARBA" id="ARBA00023136"/>
    </source>
</evidence>
<feature type="compositionally biased region" description="Basic and acidic residues" evidence="8">
    <location>
        <begin position="1"/>
        <end position="10"/>
    </location>
</feature>
<evidence type="ECO:0000256" key="3">
    <source>
        <dbReference type="ARBA" id="ARBA00022475"/>
    </source>
</evidence>
<reference evidence="10 11" key="1">
    <citation type="submission" date="2022-06" db="EMBL/GenBank/DDBJ databases">
        <title>Paraconexibacter antarcticus.</title>
        <authorList>
            <person name="Kim C.S."/>
        </authorList>
    </citation>
    <scope>NUCLEOTIDE SEQUENCE [LARGE SCALE GENOMIC DNA]</scope>
    <source>
        <strain evidence="10 11">02-257</strain>
    </source>
</reference>
<evidence type="ECO:0000313" key="11">
    <source>
        <dbReference type="Proteomes" id="UP001056035"/>
    </source>
</evidence>
<evidence type="ECO:0000256" key="2">
    <source>
        <dbReference type="ARBA" id="ARBA00008640"/>
    </source>
</evidence>
<keyword evidence="11" id="KW-1185">Reference proteome</keyword>
<feature type="transmembrane region" description="Helical" evidence="7">
    <location>
        <begin position="228"/>
        <end position="246"/>
    </location>
</feature>
<keyword evidence="3 7" id="KW-1003">Cell membrane</keyword>
<evidence type="ECO:0000256" key="8">
    <source>
        <dbReference type="SAM" id="MobiDB-lite"/>
    </source>
</evidence>